<accession>A0A2P8HMU3</accession>
<comment type="caution">
    <text evidence="2">The sequence shown here is derived from an EMBL/GenBank/DDBJ whole genome shotgun (WGS) entry which is preliminary data.</text>
</comment>
<dbReference type="Pfam" id="PF04542">
    <property type="entry name" value="Sigma70_r2"/>
    <property type="match status" value="1"/>
</dbReference>
<dbReference type="InterPro" id="IPR007627">
    <property type="entry name" value="RNA_pol_sigma70_r2"/>
</dbReference>
<dbReference type="SUPFAM" id="SSF88946">
    <property type="entry name" value="Sigma2 domain of RNA polymerase sigma factors"/>
    <property type="match status" value="1"/>
</dbReference>
<dbReference type="Proteomes" id="UP000240971">
    <property type="component" value="Unassembled WGS sequence"/>
</dbReference>
<organism evidence="2 3">
    <name type="scientific">Chitinophaga niastensis</name>
    <dbReference type="NCBI Taxonomy" id="536980"/>
    <lineage>
        <taxon>Bacteria</taxon>
        <taxon>Pseudomonadati</taxon>
        <taxon>Bacteroidota</taxon>
        <taxon>Chitinophagia</taxon>
        <taxon>Chitinophagales</taxon>
        <taxon>Chitinophagaceae</taxon>
        <taxon>Chitinophaga</taxon>
    </lineage>
</organism>
<protein>
    <submittedName>
        <fullName evidence="2">Sigma-70-like protein</fullName>
    </submittedName>
</protein>
<gene>
    <name evidence="2" type="ORF">CLV51_102399</name>
</gene>
<dbReference type="AlphaFoldDB" id="A0A2P8HMU3"/>
<evidence type="ECO:0000313" key="2">
    <source>
        <dbReference type="EMBL" id="PSL47542.1"/>
    </source>
</evidence>
<sequence>MQLNSEQDLLLRVSRGDEAVFAQLFYTWHNRLGAFVMRLTGSLPLAEEIVQEIFIRIWEKREKLSQVAHFHPPTIELTNNPDNFKKVAPENNTTTPIFWVPADQRAKNPYWDNYNYQ</sequence>
<dbReference type="GO" id="GO:0003700">
    <property type="term" value="F:DNA-binding transcription factor activity"/>
    <property type="evidence" value="ECO:0007669"/>
    <property type="project" value="InterPro"/>
</dbReference>
<dbReference type="EMBL" id="PYAW01000002">
    <property type="protein sequence ID" value="PSL47542.1"/>
    <property type="molecule type" value="Genomic_DNA"/>
</dbReference>
<proteinExistence type="predicted"/>
<keyword evidence="3" id="KW-1185">Reference proteome</keyword>
<dbReference type="GO" id="GO:0006352">
    <property type="term" value="P:DNA-templated transcription initiation"/>
    <property type="evidence" value="ECO:0007669"/>
    <property type="project" value="InterPro"/>
</dbReference>
<evidence type="ECO:0000313" key="3">
    <source>
        <dbReference type="Proteomes" id="UP000240971"/>
    </source>
</evidence>
<reference evidence="2 3" key="1">
    <citation type="submission" date="2018-03" db="EMBL/GenBank/DDBJ databases">
        <title>Genomic Encyclopedia of Archaeal and Bacterial Type Strains, Phase II (KMG-II): from individual species to whole genera.</title>
        <authorList>
            <person name="Goeker M."/>
        </authorList>
    </citation>
    <scope>NUCLEOTIDE SEQUENCE [LARGE SCALE GENOMIC DNA]</scope>
    <source>
        <strain evidence="2 3">DSM 24859</strain>
    </source>
</reference>
<evidence type="ECO:0000259" key="1">
    <source>
        <dbReference type="Pfam" id="PF04542"/>
    </source>
</evidence>
<dbReference type="InterPro" id="IPR013325">
    <property type="entry name" value="RNA_pol_sigma_r2"/>
</dbReference>
<name>A0A2P8HMU3_CHINA</name>
<dbReference type="Gene3D" id="1.10.1740.10">
    <property type="match status" value="1"/>
</dbReference>
<feature type="domain" description="RNA polymerase sigma-70 region 2" evidence="1">
    <location>
        <begin position="27"/>
        <end position="65"/>
    </location>
</feature>